<dbReference type="GO" id="GO:0003677">
    <property type="term" value="F:DNA binding"/>
    <property type="evidence" value="ECO:0007669"/>
    <property type="project" value="InterPro"/>
</dbReference>
<feature type="domain" description="HTH cro/C1-type" evidence="1">
    <location>
        <begin position="18"/>
        <end position="74"/>
    </location>
</feature>
<comment type="caution">
    <text evidence="2">The sequence shown here is derived from an EMBL/GenBank/DDBJ whole genome shotgun (WGS) entry which is preliminary data.</text>
</comment>
<proteinExistence type="predicted"/>
<sequence length="84" mass="9659">MPVKKEHIEQYRALGIKLSYYRKMRGMSQAELAEKIGKTTGFIGMVEAPNMNKGMSLDTLFDIAKVLQIPAYQFLMYDEIKPLE</sequence>
<reference evidence="2" key="1">
    <citation type="submission" date="2020-10" db="EMBL/GenBank/DDBJ databases">
        <authorList>
            <person name="Gilroy R."/>
        </authorList>
    </citation>
    <scope>NUCLEOTIDE SEQUENCE</scope>
    <source>
        <strain evidence="2">CHK199-13235</strain>
    </source>
</reference>
<evidence type="ECO:0000313" key="2">
    <source>
        <dbReference type="EMBL" id="HIS76790.1"/>
    </source>
</evidence>
<reference evidence="2" key="2">
    <citation type="journal article" date="2021" name="PeerJ">
        <title>Extensive microbial diversity within the chicken gut microbiome revealed by metagenomics and culture.</title>
        <authorList>
            <person name="Gilroy R."/>
            <person name="Ravi A."/>
            <person name="Getino M."/>
            <person name="Pursley I."/>
            <person name="Horton D.L."/>
            <person name="Alikhan N.F."/>
            <person name="Baker D."/>
            <person name="Gharbi K."/>
            <person name="Hall N."/>
            <person name="Watson M."/>
            <person name="Adriaenssens E.M."/>
            <person name="Foster-Nyarko E."/>
            <person name="Jarju S."/>
            <person name="Secka A."/>
            <person name="Antonio M."/>
            <person name="Oren A."/>
            <person name="Chaudhuri R.R."/>
            <person name="La Ragione R."/>
            <person name="Hildebrand F."/>
            <person name="Pallen M.J."/>
        </authorList>
    </citation>
    <scope>NUCLEOTIDE SEQUENCE</scope>
    <source>
        <strain evidence="2">CHK199-13235</strain>
    </source>
</reference>
<dbReference type="Gene3D" id="1.10.260.40">
    <property type="entry name" value="lambda repressor-like DNA-binding domains"/>
    <property type="match status" value="1"/>
</dbReference>
<evidence type="ECO:0000313" key="3">
    <source>
        <dbReference type="Proteomes" id="UP000824002"/>
    </source>
</evidence>
<dbReference type="PROSITE" id="PS50943">
    <property type="entry name" value="HTH_CROC1"/>
    <property type="match status" value="1"/>
</dbReference>
<dbReference type="Pfam" id="PF01381">
    <property type="entry name" value="HTH_3"/>
    <property type="match status" value="1"/>
</dbReference>
<dbReference type="AlphaFoldDB" id="A0A9D1JZZ6"/>
<accession>A0A9D1JZZ6</accession>
<protein>
    <submittedName>
        <fullName evidence="2">Helix-turn-helix transcriptional regulator</fullName>
    </submittedName>
</protein>
<dbReference type="InterPro" id="IPR010982">
    <property type="entry name" value="Lambda_DNA-bd_dom_sf"/>
</dbReference>
<dbReference type="SMART" id="SM00530">
    <property type="entry name" value="HTH_XRE"/>
    <property type="match status" value="1"/>
</dbReference>
<gene>
    <name evidence="2" type="ORF">IAB51_08280</name>
</gene>
<dbReference type="SUPFAM" id="SSF47413">
    <property type="entry name" value="lambda repressor-like DNA-binding domains"/>
    <property type="match status" value="1"/>
</dbReference>
<name>A0A9D1JZZ6_9FIRM</name>
<dbReference type="InterPro" id="IPR001387">
    <property type="entry name" value="Cro/C1-type_HTH"/>
</dbReference>
<evidence type="ECO:0000259" key="1">
    <source>
        <dbReference type="PROSITE" id="PS50943"/>
    </source>
</evidence>
<organism evidence="2 3">
    <name type="scientific">Candidatus Merdivicinus excrementipullorum</name>
    <dbReference type="NCBI Taxonomy" id="2840867"/>
    <lineage>
        <taxon>Bacteria</taxon>
        <taxon>Bacillati</taxon>
        <taxon>Bacillota</taxon>
        <taxon>Clostridia</taxon>
        <taxon>Eubacteriales</taxon>
        <taxon>Oscillospiraceae</taxon>
        <taxon>Oscillospiraceae incertae sedis</taxon>
        <taxon>Candidatus Merdivicinus</taxon>
    </lineage>
</organism>
<dbReference type="Proteomes" id="UP000824002">
    <property type="component" value="Unassembled WGS sequence"/>
</dbReference>
<dbReference type="CDD" id="cd00093">
    <property type="entry name" value="HTH_XRE"/>
    <property type="match status" value="1"/>
</dbReference>
<dbReference type="EMBL" id="DVJP01000054">
    <property type="protein sequence ID" value="HIS76790.1"/>
    <property type="molecule type" value="Genomic_DNA"/>
</dbReference>